<dbReference type="SMART" id="SM00471">
    <property type="entry name" value="HDc"/>
    <property type="match status" value="2"/>
</dbReference>
<dbReference type="InterPro" id="IPR003607">
    <property type="entry name" value="HD/PDEase_dom"/>
</dbReference>
<dbReference type="PROSITE" id="PS51832">
    <property type="entry name" value="HD_GYP"/>
    <property type="match status" value="1"/>
</dbReference>
<reference evidence="3 4" key="1">
    <citation type="submission" date="2016-12" db="EMBL/GenBank/DDBJ databases">
        <title>Complete genome sequence of Clostridium kluyveri JZZ isolated from the pit mud of a Chinese flavor liquor-making factory.</title>
        <authorList>
            <person name="Wang Y."/>
        </authorList>
    </citation>
    <scope>NUCLEOTIDE SEQUENCE [LARGE SCALE GENOMIC DNA]</scope>
    <source>
        <strain evidence="3 4">JZZ</strain>
    </source>
</reference>
<organism evidence="3 4">
    <name type="scientific">Clostridium kluyveri</name>
    <dbReference type="NCBI Taxonomy" id="1534"/>
    <lineage>
        <taxon>Bacteria</taxon>
        <taxon>Bacillati</taxon>
        <taxon>Bacillota</taxon>
        <taxon>Clostridia</taxon>
        <taxon>Eubacteriales</taxon>
        <taxon>Clostridiaceae</taxon>
        <taxon>Clostridium</taxon>
    </lineage>
</organism>
<dbReference type="Gene3D" id="1.10.3210.10">
    <property type="entry name" value="Hypothetical protein af1432"/>
    <property type="match status" value="2"/>
</dbReference>
<dbReference type="Proteomes" id="UP000184604">
    <property type="component" value="Chromosome"/>
</dbReference>
<dbReference type="PANTHER" id="PTHR43155:SF1">
    <property type="entry name" value="3'3'-CGAMP-SPECIFIC PHOSPHODIESTERASE 1"/>
    <property type="match status" value="1"/>
</dbReference>
<feature type="domain" description="HD" evidence="1">
    <location>
        <begin position="47"/>
        <end position="160"/>
    </location>
</feature>
<dbReference type="NCBIfam" id="TIGR00277">
    <property type="entry name" value="HDIG"/>
    <property type="match status" value="1"/>
</dbReference>
<protein>
    <submittedName>
        <fullName evidence="3">Hydrolase</fullName>
    </submittedName>
</protein>
<dbReference type="Pfam" id="PF13487">
    <property type="entry name" value="HD_5"/>
    <property type="match status" value="1"/>
</dbReference>
<dbReference type="EMBL" id="CP018335">
    <property type="protein sequence ID" value="APM38151.1"/>
    <property type="molecule type" value="Genomic_DNA"/>
</dbReference>
<dbReference type="InterPro" id="IPR006675">
    <property type="entry name" value="HDIG_dom"/>
</dbReference>
<dbReference type="SUPFAM" id="SSF109604">
    <property type="entry name" value="HD-domain/PDEase-like"/>
    <property type="match status" value="2"/>
</dbReference>
<sequence>MKISMDKTIRAMSIALDLAQASSKYDDCGHDAVIEDITNVNYSDHTFMHHSLRTTYIALEISNQLNLNEKSKKQIYISALLHDIGATTCLSKSHSANSFIKNHCETGTNITKSFPYFCDLSNIILYHHENFDGSGAMNLEKDNIPIESQIIRIADLIELLYDENISNFKQRDRIIKWVKNNCNKIFSEKLVTAFLKNASRDIFWLNIENISFAEFILDKIQPKLNIFMDIREFEQISEIFANIIDNKSKFTAIHSKGIANLAYTVSKFRGYTDEKCCEMKIAGLLHDIGKLAIPLNILDKNGPLTSQEFGIIKSHAYYTKIILDKIEDIPNISEWASNHHEKLNGQGYPRGLKADELSEESRIMAVCDIYQALTEDRPYRKGLNINNAFNIMDEMVSGGFICAAALGHLKETIYSLNSPKKYTAASNTHKNIV</sequence>
<accession>A0A1L5F554</accession>
<dbReference type="CDD" id="cd00077">
    <property type="entry name" value="HDc"/>
    <property type="match status" value="2"/>
</dbReference>
<evidence type="ECO:0000259" key="1">
    <source>
        <dbReference type="PROSITE" id="PS51831"/>
    </source>
</evidence>
<keyword evidence="3" id="KW-0378">Hydrolase</keyword>
<dbReference type="AlphaFoldDB" id="A0A1L5F554"/>
<evidence type="ECO:0000313" key="3">
    <source>
        <dbReference type="EMBL" id="APM38151.1"/>
    </source>
</evidence>
<dbReference type="PROSITE" id="PS51831">
    <property type="entry name" value="HD"/>
    <property type="match status" value="1"/>
</dbReference>
<dbReference type="RefSeq" id="WP_073537838.1">
    <property type="nucleotide sequence ID" value="NZ_CP018335.1"/>
</dbReference>
<dbReference type="OrthoDB" id="9804747at2"/>
<name>A0A1L5F554_CLOKL</name>
<dbReference type="Pfam" id="PF01966">
    <property type="entry name" value="HD"/>
    <property type="match status" value="1"/>
</dbReference>
<feature type="domain" description="HD-GYP" evidence="2">
    <location>
        <begin position="229"/>
        <end position="424"/>
    </location>
</feature>
<dbReference type="GO" id="GO:0016787">
    <property type="term" value="F:hydrolase activity"/>
    <property type="evidence" value="ECO:0007669"/>
    <property type="project" value="UniProtKB-KW"/>
</dbReference>
<dbReference type="PANTHER" id="PTHR43155">
    <property type="entry name" value="CYCLIC DI-GMP PHOSPHODIESTERASE PA4108-RELATED"/>
    <property type="match status" value="1"/>
</dbReference>
<gene>
    <name evidence="3" type="ORF">BS101_05060</name>
</gene>
<evidence type="ECO:0000259" key="2">
    <source>
        <dbReference type="PROSITE" id="PS51832"/>
    </source>
</evidence>
<evidence type="ECO:0000313" key="4">
    <source>
        <dbReference type="Proteomes" id="UP000184604"/>
    </source>
</evidence>
<proteinExistence type="predicted"/>
<dbReference type="InterPro" id="IPR037522">
    <property type="entry name" value="HD_GYP_dom"/>
</dbReference>
<dbReference type="InterPro" id="IPR006674">
    <property type="entry name" value="HD_domain"/>
</dbReference>